<accession>A0A6G0Z8Z1</accession>
<dbReference type="Proteomes" id="UP000478052">
    <property type="component" value="Unassembled WGS sequence"/>
</dbReference>
<dbReference type="EMBL" id="VUJU01001052">
    <property type="protein sequence ID" value="KAF0767044.1"/>
    <property type="molecule type" value="Genomic_DNA"/>
</dbReference>
<name>A0A6G0Z8Z1_APHCR</name>
<evidence type="ECO:0000313" key="2">
    <source>
        <dbReference type="EMBL" id="KAF0767044.1"/>
    </source>
</evidence>
<organism evidence="2 3">
    <name type="scientific">Aphis craccivora</name>
    <name type="common">Cowpea aphid</name>
    <dbReference type="NCBI Taxonomy" id="307492"/>
    <lineage>
        <taxon>Eukaryota</taxon>
        <taxon>Metazoa</taxon>
        <taxon>Ecdysozoa</taxon>
        <taxon>Arthropoda</taxon>
        <taxon>Hexapoda</taxon>
        <taxon>Insecta</taxon>
        <taxon>Pterygota</taxon>
        <taxon>Neoptera</taxon>
        <taxon>Paraneoptera</taxon>
        <taxon>Hemiptera</taxon>
        <taxon>Sternorrhyncha</taxon>
        <taxon>Aphidomorpha</taxon>
        <taxon>Aphidoidea</taxon>
        <taxon>Aphididae</taxon>
        <taxon>Aphidini</taxon>
        <taxon>Aphis</taxon>
        <taxon>Aphis</taxon>
    </lineage>
</organism>
<evidence type="ECO:0000313" key="3">
    <source>
        <dbReference type="Proteomes" id="UP000478052"/>
    </source>
</evidence>
<protein>
    <submittedName>
        <fullName evidence="2">Uncharacterized protein</fullName>
    </submittedName>
</protein>
<keyword evidence="1" id="KW-1133">Transmembrane helix</keyword>
<comment type="caution">
    <text evidence="2">The sequence shown here is derived from an EMBL/GenBank/DDBJ whole genome shotgun (WGS) entry which is preliminary data.</text>
</comment>
<proteinExistence type="predicted"/>
<keyword evidence="1" id="KW-0812">Transmembrane</keyword>
<feature type="transmembrane region" description="Helical" evidence="1">
    <location>
        <begin position="27"/>
        <end position="43"/>
    </location>
</feature>
<dbReference type="AlphaFoldDB" id="A0A6G0Z8Z1"/>
<sequence length="92" mass="11000">MFSSIFKNIPYLLRNLNFDFERSDDCIDFTMLCMCVFFVFVYARTCRYNAWIFNFSSFSDSKVNLIGALGRSFFEFPDSFLKHLEKPKKKKN</sequence>
<evidence type="ECO:0000256" key="1">
    <source>
        <dbReference type="SAM" id="Phobius"/>
    </source>
</evidence>
<reference evidence="2 3" key="1">
    <citation type="submission" date="2019-08" db="EMBL/GenBank/DDBJ databases">
        <title>Whole genome of Aphis craccivora.</title>
        <authorList>
            <person name="Voronova N.V."/>
            <person name="Shulinski R.S."/>
            <person name="Bandarenka Y.V."/>
            <person name="Zhorov D.G."/>
            <person name="Warner D."/>
        </authorList>
    </citation>
    <scope>NUCLEOTIDE SEQUENCE [LARGE SCALE GENOMIC DNA]</scope>
    <source>
        <strain evidence="2">180601</strain>
        <tissue evidence="2">Whole Body</tissue>
    </source>
</reference>
<keyword evidence="1" id="KW-0472">Membrane</keyword>
<keyword evidence="3" id="KW-1185">Reference proteome</keyword>
<gene>
    <name evidence="2" type="ORF">FWK35_00001940</name>
</gene>